<evidence type="ECO:0000313" key="4">
    <source>
        <dbReference type="Proteomes" id="UP000014157"/>
    </source>
</evidence>
<dbReference type="OrthoDB" id="4954833at2"/>
<comment type="caution">
    <text evidence="1">The sequence shown here is derived from an EMBL/GenBank/DDBJ whole genome shotgun (WGS) entry which is preliminary data.</text>
</comment>
<dbReference type="Proteomes" id="UP000013781">
    <property type="component" value="Unassembled WGS sequence"/>
</dbReference>
<dbReference type="eggNOG" id="COG4815">
    <property type="taxonomic scope" value="Bacteria"/>
</dbReference>
<name>R2TJ04_9ENTE</name>
<evidence type="ECO:0000313" key="1">
    <source>
        <dbReference type="EMBL" id="EOI05094.1"/>
    </source>
</evidence>
<reference evidence="2 4" key="2">
    <citation type="submission" date="2013-03" db="EMBL/GenBank/DDBJ databases">
        <title>The Genome Sequence of Enterococcus moraviensis BAA-383 (PacBio/Illumina hybrid assembly).</title>
        <authorList>
            <consortium name="The Broad Institute Genomics Platform"/>
            <consortium name="The Broad Institute Genome Sequencing Center for Infectious Disease"/>
            <person name="Earl A."/>
            <person name="Russ C."/>
            <person name="Gilmore M."/>
            <person name="Surin D."/>
            <person name="Walker B."/>
            <person name="Young S."/>
            <person name="Zeng Q."/>
            <person name="Gargeya S."/>
            <person name="Fitzgerald M."/>
            <person name="Haas B."/>
            <person name="Abouelleil A."/>
            <person name="Allen A.W."/>
            <person name="Alvarado L."/>
            <person name="Arachchi H.M."/>
            <person name="Berlin A.M."/>
            <person name="Chapman S.B."/>
            <person name="Gainer-Dewar J."/>
            <person name="Goldberg J."/>
            <person name="Griggs A."/>
            <person name="Gujja S."/>
            <person name="Hansen M."/>
            <person name="Howarth C."/>
            <person name="Imamovic A."/>
            <person name="Ireland A."/>
            <person name="Larimer J."/>
            <person name="McCowan C."/>
            <person name="Murphy C."/>
            <person name="Pearson M."/>
            <person name="Poon T.W."/>
            <person name="Priest M."/>
            <person name="Roberts A."/>
            <person name="Saif S."/>
            <person name="Shea T."/>
            <person name="Sisk P."/>
            <person name="Sykes S."/>
            <person name="Wortman J."/>
            <person name="Nusbaum C."/>
            <person name="Birren B."/>
        </authorList>
    </citation>
    <scope>NUCLEOTIDE SEQUENCE [LARGE SCALE GENOMIC DNA]</scope>
    <source>
        <strain evidence="2 4">ATCC BAA-383</strain>
    </source>
</reference>
<dbReference type="EMBL" id="ASWB01000005">
    <property type="protein sequence ID" value="EOT63877.1"/>
    <property type="molecule type" value="Genomic_DNA"/>
</dbReference>
<gene>
    <name evidence="2" type="ORF">I586_03310</name>
    <name evidence="1" type="ORF">UAY_00568</name>
</gene>
<dbReference type="EMBL" id="AJAS01000004">
    <property type="protein sequence ID" value="EOI05094.1"/>
    <property type="molecule type" value="Genomic_DNA"/>
</dbReference>
<dbReference type="STRING" id="155617.RV09_GL002899"/>
<dbReference type="HOGENOM" id="CLU_111604_0_1_9"/>
<dbReference type="PIRSF" id="PIRSF032285">
    <property type="entry name" value="UCP032285"/>
    <property type="match status" value="1"/>
</dbReference>
<dbReference type="RefSeq" id="WP_010763970.1">
    <property type="nucleotide sequence ID" value="NZ_ASWB01000005.1"/>
</dbReference>
<protein>
    <recommendedName>
        <fullName evidence="5">MepB protein</fullName>
    </recommendedName>
</protein>
<reference evidence="1 3" key="1">
    <citation type="submission" date="2013-02" db="EMBL/GenBank/DDBJ databases">
        <title>The Genome Sequence of Enterococcus moraviensis BAA-383.</title>
        <authorList>
            <consortium name="The Broad Institute Genome Sequencing Platform"/>
            <consortium name="The Broad Institute Genome Sequencing Center for Infectious Disease"/>
            <person name="Earl A.M."/>
            <person name="Gilmore M.S."/>
            <person name="Lebreton F."/>
            <person name="Walker B."/>
            <person name="Young S.K."/>
            <person name="Zeng Q."/>
            <person name="Gargeya S."/>
            <person name="Fitzgerald M."/>
            <person name="Haas B."/>
            <person name="Abouelleil A."/>
            <person name="Alvarado L."/>
            <person name="Arachchi H.M."/>
            <person name="Berlin A.M."/>
            <person name="Chapman S.B."/>
            <person name="Dewar J."/>
            <person name="Goldberg J."/>
            <person name="Griggs A."/>
            <person name="Gujja S."/>
            <person name="Hansen M."/>
            <person name="Howarth C."/>
            <person name="Imamovic A."/>
            <person name="Larimer J."/>
            <person name="McCowan C."/>
            <person name="Murphy C."/>
            <person name="Neiman D."/>
            <person name="Pearson M."/>
            <person name="Priest M."/>
            <person name="Roberts A."/>
            <person name="Saif S."/>
            <person name="Shea T."/>
            <person name="Sisk P."/>
            <person name="Sykes S."/>
            <person name="Wortman J."/>
            <person name="Nusbaum C."/>
            <person name="Birren B."/>
        </authorList>
    </citation>
    <scope>NUCLEOTIDE SEQUENCE [LARGE SCALE GENOMIC DNA]</scope>
    <source>
        <strain evidence="1 3">ATCC BAA-383</strain>
    </source>
</reference>
<dbReference type="Proteomes" id="UP000014157">
    <property type="component" value="Unassembled WGS sequence"/>
</dbReference>
<dbReference type="InterPro" id="IPR011235">
    <property type="entry name" value="MepB-like"/>
</dbReference>
<evidence type="ECO:0008006" key="5">
    <source>
        <dbReference type="Google" id="ProtNLM"/>
    </source>
</evidence>
<sequence length="165" mass="19380">MESLDYLKKNIGKFTTATLENLFIEEQNREYEGVTFSIGKQTFRSRKAKITPKKAGYFVVFWEKDVENNNQPYEAATAPDKLVITVFDQEKIGQFIFPKEILIKKRILSQGEIKGKMAMRVYPNWVEELNKTAAATQKWQREFFVDLTDRFDSKRLDALYFAKKN</sequence>
<evidence type="ECO:0000313" key="3">
    <source>
        <dbReference type="Proteomes" id="UP000013781"/>
    </source>
</evidence>
<organism evidence="1 3">
    <name type="scientific">Enterococcus moraviensis ATCC BAA-383</name>
    <dbReference type="NCBI Taxonomy" id="1158609"/>
    <lineage>
        <taxon>Bacteria</taxon>
        <taxon>Bacillati</taxon>
        <taxon>Bacillota</taxon>
        <taxon>Bacilli</taxon>
        <taxon>Lactobacillales</taxon>
        <taxon>Enterococcaceae</taxon>
        <taxon>Enterococcus</taxon>
    </lineage>
</organism>
<evidence type="ECO:0000313" key="2">
    <source>
        <dbReference type="EMBL" id="EOT63877.1"/>
    </source>
</evidence>
<proteinExistence type="predicted"/>
<dbReference type="AlphaFoldDB" id="R2TJ04"/>
<dbReference type="Pfam" id="PF08877">
    <property type="entry name" value="MepB-like"/>
    <property type="match status" value="1"/>
</dbReference>
<accession>R2TJ04</accession>
<dbReference type="PATRIC" id="fig|1158609.3.peg.537"/>
<dbReference type="InterPro" id="IPR038231">
    <property type="entry name" value="MepB-like_sf"/>
</dbReference>
<keyword evidence="4" id="KW-1185">Reference proteome</keyword>
<dbReference type="Gene3D" id="3.40.1350.140">
    <property type="entry name" value="MepB-like"/>
    <property type="match status" value="1"/>
</dbReference>